<evidence type="ECO:0000256" key="5">
    <source>
        <dbReference type="ARBA" id="ARBA00022694"/>
    </source>
</evidence>
<dbReference type="Pfam" id="PF03725">
    <property type="entry name" value="RNase_PH_C"/>
    <property type="match status" value="1"/>
</dbReference>
<dbReference type="GO" id="GO:0009022">
    <property type="term" value="F:tRNA nucleotidyltransferase activity"/>
    <property type="evidence" value="ECO:0007669"/>
    <property type="project" value="UniProtKB-EC"/>
</dbReference>
<evidence type="ECO:0000256" key="4">
    <source>
        <dbReference type="ARBA" id="ARBA00022679"/>
    </source>
</evidence>
<dbReference type="InterPro" id="IPR018336">
    <property type="entry name" value="RNase_PH_CS"/>
</dbReference>
<keyword evidence="4 8" id="KW-0808">Transferase</keyword>
<evidence type="ECO:0000256" key="6">
    <source>
        <dbReference type="ARBA" id="ARBA00022695"/>
    </source>
</evidence>
<dbReference type="PROSITE" id="PS01277">
    <property type="entry name" value="RIBONUCLEASE_PH"/>
    <property type="match status" value="1"/>
</dbReference>
<dbReference type="InterPro" id="IPR027408">
    <property type="entry name" value="PNPase/RNase_PH_dom_sf"/>
</dbReference>
<dbReference type="Pfam" id="PF01138">
    <property type="entry name" value="RNase_PH"/>
    <property type="match status" value="1"/>
</dbReference>
<dbReference type="NCBIfam" id="TIGR01966">
    <property type="entry name" value="RNasePH"/>
    <property type="match status" value="1"/>
</dbReference>
<dbReference type="EC" id="2.7.7.56" evidence="8"/>
<dbReference type="InterPro" id="IPR036345">
    <property type="entry name" value="ExoRNase_PH_dom2_sf"/>
</dbReference>
<evidence type="ECO:0000256" key="8">
    <source>
        <dbReference type="HAMAP-Rule" id="MF_00564"/>
    </source>
</evidence>
<dbReference type="InterPro" id="IPR001247">
    <property type="entry name" value="ExoRNase_PH_dom1"/>
</dbReference>
<reference evidence="11 12" key="1">
    <citation type="submission" date="2024-03" db="EMBL/GenBank/DDBJ databases">
        <title>Bacilli Hybrid Assemblies.</title>
        <authorList>
            <person name="Kovac J."/>
        </authorList>
    </citation>
    <scope>NUCLEOTIDE SEQUENCE [LARGE SCALE GENOMIC DNA]</scope>
    <source>
        <strain evidence="11 12">FSL R7-0666</strain>
    </source>
</reference>
<dbReference type="PANTHER" id="PTHR11953">
    <property type="entry name" value="EXOSOME COMPLEX COMPONENT"/>
    <property type="match status" value="1"/>
</dbReference>
<organism evidence="11 12">
    <name type="scientific">Alkalicoccobacillus gibsonii</name>
    <dbReference type="NCBI Taxonomy" id="79881"/>
    <lineage>
        <taxon>Bacteria</taxon>
        <taxon>Bacillati</taxon>
        <taxon>Bacillota</taxon>
        <taxon>Bacilli</taxon>
        <taxon>Bacillales</taxon>
        <taxon>Bacillaceae</taxon>
        <taxon>Alkalicoccobacillus</taxon>
    </lineage>
</organism>
<gene>
    <name evidence="8 11" type="primary">rph</name>
    <name evidence="11" type="ORF">MKY91_14330</name>
</gene>
<dbReference type="Proteomes" id="UP001418796">
    <property type="component" value="Unassembled WGS sequence"/>
</dbReference>
<name>A0ABU9VKA0_9BACI</name>
<proteinExistence type="inferred from homology"/>
<evidence type="ECO:0000256" key="2">
    <source>
        <dbReference type="ARBA" id="ARBA00022552"/>
    </source>
</evidence>
<dbReference type="InterPro" id="IPR050080">
    <property type="entry name" value="RNase_PH"/>
</dbReference>
<dbReference type="HAMAP" id="MF_00564">
    <property type="entry name" value="RNase_PH"/>
    <property type="match status" value="1"/>
</dbReference>
<feature type="domain" description="Exoribonuclease phosphorolytic" evidence="9">
    <location>
        <begin position="12"/>
        <end position="141"/>
    </location>
</feature>
<comment type="function">
    <text evidence="8">Phosphorolytic 3'-5' exoribonuclease that plays an important role in tRNA 3'-end maturation. Removes nucleotide residues following the 3'-CCA terminus of tRNAs; can also add nucleotides to the ends of RNA molecules by using nucleoside diphosphates as substrates, but this may not be physiologically important. Probably plays a role in initiation of 16S rRNA degradation (leading to ribosome degradation) during starvation.</text>
</comment>
<accession>A0ABU9VKA0</accession>
<keyword evidence="12" id="KW-1185">Reference proteome</keyword>
<keyword evidence="2 8" id="KW-0698">rRNA processing</keyword>
<dbReference type="CDD" id="cd11362">
    <property type="entry name" value="RNase_PH_bact"/>
    <property type="match status" value="1"/>
</dbReference>
<evidence type="ECO:0000256" key="3">
    <source>
        <dbReference type="ARBA" id="ARBA00022555"/>
    </source>
</evidence>
<keyword evidence="7" id="KW-0694">RNA-binding</keyword>
<sequence>MVRIDGRQTNDLRDVTLDMHFTKHPEGSVLISMGDTKVICNASLEDRVPPFLRGKGKGWITAEYAMLPRATAERTIRESSKGKVTGRTMEIQRLIGRALRTVVDLNKMGEKTIWIDCDVIQADGGTRTAAITGAFVAMCLAFEKAMREERMTEWPVTDFLAAISVGIDETKQVLLDLCYAEDSTADVDMNVVMTGSGALVEVQGTGEEAVFSRAELNAMLDVAEKGIQELVNLQKEKLGQTSDRIQDTKGVGADGN</sequence>
<dbReference type="InterPro" id="IPR002381">
    <property type="entry name" value="RNase_PH_bac-type"/>
</dbReference>
<keyword evidence="5 8" id="KW-0819">tRNA processing</keyword>
<evidence type="ECO:0000259" key="10">
    <source>
        <dbReference type="Pfam" id="PF03725"/>
    </source>
</evidence>
<dbReference type="Gene3D" id="3.30.230.70">
    <property type="entry name" value="GHMP Kinase, N-terminal domain"/>
    <property type="match status" value="1"/>
</dbReference>
<feature type="binding site" evidence="8">
    <location>
        <position position="87"/>
    </location>
    <ligand>
        <name>phosphate</name>
        <dbReference type="ChEBI" id="CHEBI:43474"/>
        <note>substrate</note>
    </ligand>
</feature>
<dbReference type="EMBL" id="JBCITK010000001">
    <property type="protein sequence ID" value="MEN0644324.1"/>
    <property type="molecule type" value="Genomic_DNA"/>
</dbReference>
<comment type="subunit">
    <text evidence="8">Homohexameric ring arranged as a trimer of dimers.</text>
</comment>
<comment type="caution">
    <text evidence="11">The sequence shown here is derived from an EMBL/GenBank/DDBJ whole genome shotgun (WGS) entry which is preliminary data.</text>
</comment>
<keyword evidence="6 8" id="KW-0548">Nucleotidyltransferase</keyword>
<dbReference type="InterPro" id="IPR015847">
    <property type="entry name" value="ExoRNase_PH_dom2"/>
</dbReference>
<evidence type="ECO:0000313" key="12">
    <source>
        <dbReference type="Proteomes" id="UP001418796"/>
    </source>
</evidence>
<evidence type="ECO:0000256" key="7">
    <source>
        <dbReference type="ARBA" id="ARBA00022884"/>
    </source>
</evidence>
<dbReference type="InterPro" id="IPR020568">
    <property type="entry name" value="Ribosomal_Su5_D2-typ_SF"/>
</dbReference>
<feature type="binding site" evidence="8">
    <location>
        <begin position="125"/>
        <end position="127"/>
    </location>
    <ligand>
        <name>phosphate</name>
        <dbReference type="ChEBI" id="CHEBI:43474"/>
        <note>substrate</note>
    </ligand>
</feature>
<evidence type="ECO:0000256" key="1">
    <source>
        <dbReference type="ARBA" id="ARBA00006678"/>
    </source>
</evidence>
<dbReference type="PANTHER" id="PTHR11953:SF0">
    <property type="entry name" value="EXOSOME COMPLEX COMPONENT RRP41"/>
    <property type="match status" value="1"/>
</dbReference>
<comment type="similarity">
    <text evidence="1 8">Belongs to the RNase PH family.</text>
</comment>
<protein>
    <recommendedName>
        <fullName evidence="8">Ribonuclease PH</fullName>
        <shortName evidence="8">RNase PH</shortName>
        <ecNumber evidence="8">2.7.7.56</ecNumber>
    </recommendedName>
    <alternativeName>
        <fullName evidence="8">tRNA nucleotidyltransferase</fullName>
    </alternativeName>
</protein>
<feature type="domain" description="Exoribonuclease phosphorolytic" evidence="10">
    <location>
        <begin position="159"/>
        <end position="226"/>
    </location>
</feature>
<dbReference type="RefSeq" id="WP_343131049.1">
    <property type="nucleotide sequence ID" value="NZ_JBCITK010000001.1"/>
</dbReference>
<dbReference type="SUPFAM" id="SSF55666">
    <property type="entry name" value="Ribonuclease PH domain 2-like"/>
    <property type="match status" value="1"/>
</dbReference>
<evidence type="ECO:0000259" key="9">
    <source>
        <dbReference type="Pfam" id="PF01138"/>
    </source>
</evidence>
<dbReference type="SUPFAM" id="SSF54211">
    <property type="entry name" value="Ribosomal protein S5 domain 2-like"/>
    <property type="match status" value="1"/>
</dbReference>
<keyword evidence="3 8" id="KW-0820">tRNA-binding</keyword>
<evidence type="ECO:0000313" key="11">
    <source>
        <dbReference type="EMBL" id="MEN0644324.1"/>
    </source>
</evidence>
<comment type="catalytic activity">
    <reaction evidence="8">
        <text>tRNA(n+1) + phosphate = tRNA(n) + a ribonucleoside 5'-diphosphate</text>
        <dbReference type="Rhea" id="RHEA:10628"/>
        <dbReference type="Rhea" id="RHEA-COMP:17343"/>
        <dbReference type="Rhea" id="RHEA-COMP:17344"/>
        <dbReference type="ChEBI" id="CHEBI:43474"/>
        <dbReference type="ChEBI" id="CHEBI:57930"/>
        <dbReference type="ChEBI" id="CHEBI:173114"/>
        <dbReference type="EC" id="2.7.7.56"/>
    </reaction>
</comment>